<keyword evidence="8" id="KW-1185">Reference proteome</keyword>
<keyword evidence="3" id="KW-0256">Endoplasmic reticulum</keyword>
<accession>A0A0D1CAQ9</accession>
<evidence type="ECO:0000256" key="3">
    <source>
        <dbReference type="ARBA" id="ARBA00022824"/>
    </source>
</evidence>
<protein>
    <recommendedName>
        <fullName evidence="6">Sec39 domain-containing protein</fullName>
    </recommendedName>
</protein>
<dbReference type="VEuPathDB" id="FungiDB:UMAG_11680"/>
<dbReference type="GO" id="GO:0005783">
    <property type="term" value="C:endoplasmic reticulum"/>
    <property type="evidence" value="ECO:0007669"/>
    <property type="project" value="UniProtKB-SubCell"/>
</dbReference>
<feature type="domain" description="Sec39" evidence="6">
    <location>
        <begin position="606"/>
        <end position="877"/>
    </location>
</feature>
<feature type="region of interest" description="Disordered" evidence="5">
    <location>
        <begin position="1"/>
        <end position="25"/>
    </location>
</feature>
<feature type="compositionally biased region" description="Polar residues" evidence="5">
    <location>
        <begin position="941"/>
        <end position="955"/>
    </location>
</feature>
<evidence type="ECO:0000256" key="2">
    <source>
        <dbReference type="ARBA" id="ARBA00022448"/>
    </source>
</evidence>
<comment type="subcellular location">
    <subcellularLocation>
        <location evidence="1">Endoplasmic reticulum</location>
    </subcellularLocation>
</comment>
<dbReference type="AlphaFoldDB" id="A0A0D1CAQ9"/>
<organism evidence="7 8">
    <name type="scientific">Mycosarcoma maydis</name>
    <name type="common">Corn smut fungus</name>
    <name type="synonym">Ustilago maydis</name>
    <dbReference type="NCBI Taxonomy" id="5270"/>
    <lineage>
        <taxon>Eukaryota</taxon>
        <taxon>Fungi</taxon>
        <taxon>Dikarya</taxon>
        <taxon>Basidiomycota</taxon>
        <taxon>Ustilaginomycotina</taxon>
        <taxon>Ustilaginomycetes</taxon>
        <taxon>Ustilaginales</taxon>
        <taxon>Ustilaginaceae</taxon>
        <taxon>Mycosarcoma</taxon>
    </lineage>
</organism>
<feature type="compositionally biased region" description="Basic residues" evidence="5">
    <location>
        <begin position="14"/>
        <end position="23"/>
    </location>
</feature>
<proteinExistence type="predicted"/>
<evidence type="ECO:0000313" key="8">
    <source>
        <dbReference type="Proteomes" id="UP000000561"/>
    </source>
</evidence>
<evidence type="ECO:0000259" key="6">
    <source>
        <dbReference type="Pfam" id="PF08314"/>
    </source>
</evidence>
<dbReference type="GeneID" id="23567534"/>
<keyword evidence="4" id="KW-0653">Protein transport</keyword>
<evidence type="ECO:0000256" key="5">
    <source>
        <dbReference type="SAM" id="MobiDB-lite"/>
    </source>
</evidence>
<evidence type="ECO:0000256" key="4">
    <source>
        <dbReference type="ARBA" id="ARBA00022927"/>
    </source>
</evidence>
<name>A0A0D1CAQ9_MYCMD</name>
<dbReference type="RefSeq" id="XP_011388074.1">
    <property type="nucleotide sequence ID" value="XM_011389772.1"/>
</dbReference>
<keyword evidence="2" id="KW-0813">Transport</keyword>
<dbReference type="eggNOG" id="KOG2628">
    <property type="taxonomic scope" value="Eukaryota"/>
</dbReference>
<dbReference type="GO" id="GO:0015031">
    <property type="term" value="P:protein transport"/>
    <property type="evidence" value="ECO:0007669"/>
    <property type="project" value="UniProtKB-KW"/>
</dbReference>
<dbReference type="Pfam" id="PF08314">
    <property type="entry name" value="Sec39"/>
    <property type="match status" value="1"/>
</dbReference>
<dbReference type="InParanoid" id="A0A0D1CAQ9"/>
<dbReference type="PANTHER" id="PTHR40787">
    <property type="entry name" value="SECRETED PROTEIN"/>
    <property type="match status" value="1"/>
</dbReference>
<dbReference type="OrthoDB" id="27490at2759"/>
<dbReference type="KEGG" id="uma:UMAG_11680"/>
<dbReference type="EMBL" id="CM003142">
    <property type="protein sequence ID" value="KIS70402.1"/>
    <property type="molecule type" value="Genomic_DNA"/>
</dbReference>
<sequence>MTTMPGPSASGAPKPRKPKRTHQVRQDQRRWIELIDAWHSSNSSMSFATPSREQLVEEISQHAQTLCRTIKNREWLLAAFHMAINAVLFPECNDGLQNNEQVSHVEQLGQQLLQLALHSVATPYLNSLENERHRDTSQIETVRQDAEQFERLSKRLSLYRHVRGLEPMLSLPALPLALVLREAPSTVLLCLASLAQGADIVSPLLKSYSWLVDESAHVRLALVAQLLTAGTGYMQTYRLLAASGLLLAWKDGHESSIWQSAHPAHQLTLGDLVEFYSDILQGLRQIGSTAQANALVSVLANEMHGQDAQQAIAQLDHTASAGTRPDQSYADPDIFSAIMQRFHLSSIHDMAIKVSAVSTDSAARKQLARELVSTHDAATVASRLTQLVDTKDSALIRAFSFDVVSQTSASGNARTVPLIASVLYARPAVGNFSLNLDTPAALLKQAEACLSQLKHARVSSQAEISGSRLGDTLRRSLDLEQQCVVPACQLLALLDGASQEPTLVDAQLHLSWLASIASVVQAQTSKPALDMCWLAAYGGSHSGSVKVAAQRQREALDAIVSSFNAAHPAPASLGGRADRSLDAAMLRFRAAWDGMFHSCLDLIGASAPFSLISKQEAVHRLLSTVMRTGDVELFRSLADSSCTLSASQLEELVLDVSISLFDQAAIASMRSKDVRVSLEILSALPATCARAVSQKHFIEAACRLSTFHIKSVLHPGEPMSAREMRETHDKLSLVGRLLTTQGDAHRSAELVLDLAKRVCALDMQSTRQQELVEVRTLAMLCEAASAADDFECAAEFCSRLLHTCCASTRKPRRADESDEIDEIGWKTAFQLSKHSAWQDTPARIAMLAHAMTVCPATQLNRMLHQWCALDGQLRDELANGKVFASTSTTAGAGAIGWLSAGAGVGGKRMLSAHTAASVGAGLVGTAANYLPLSLGSYFSTDRSTSNNPVSKTSASAPEKHDSRLDHRTASLFDFDNVSGASGARSASAYVDPAERAVRAARAARDFLGWKSDQQSHAQTAQTGQAAAKSAFSFSRGVGWLIGDSER</sequence>
<dbReference type="PANTHER" id="PTHR40787:SF3">
    <property type="entry name" value="PROTEIN TRANSPORT PROTEIN SEC39"/>
    <property type="match status" value="1"/>
</dbReference>
<evidence type="ECO:0000313" key="7">
    <source>
        <dbReference type="EMBL" id="KIS70402.1"/>
    </source>
</evidence>
<dbReference type="InterPro" id="IPR013244">
    <property type="entry name" value="Sec39_domain"/>
</dbReference>
<gene>
    <name evidence="7" type="ORF">UMAG_11680</name>
</gene>
<evidence type="ECO:0000256" key="1">
    <source>
        <dbReference type="ARBA" id="ARBA00004240"/>
    </source>
</evidence>
<dbReference type="STRING" id="237631.A0A0D1CAQ9"/>
<reference evidence="7 8" key="1">
    <citation type="journal article" date="2006" name="Nature">
        <title>Insights from the genome of the biotrophic fungal plant pathogen Ustilago maydis.</title>
        <authorList>
            <person name="Kamper J."/>
            <person name="Kahmann R."/>
            <person name="Bolker M."/>
            <person name="Ma L.J."/>
            <person name="Brefort T."/>
            <person name="Saville B.J."/>
            <person name="Banuett F."/>
            <person name="Kronstad J.W."/>
            <person name="Gold S.E."/>
            <person name="Muller O."/>
            <person name="Perlin M.H."/>
            <person name="Wosten H.A."/>
            <person name="de Vries R."/>
            <person name="Ruiz-Herrera J."/>
            <person name="Reynaga-Pena C.G."/>
            <person name="Snetselaar K."/>
            <person name="McCann M."/>
            <person name="Perez-Martin J."/>
            <person name="Feldbrugge M."/>
            <person name="Basse C.W."/>
            <person name="Steinberg G."/>
            <person name="Ibeas J.I."/>
            <person name="Holloman W."/>
            <person name="Guzman P."/>
            <person name="Farman M."/>
            <person name="Stajich J.E."/>
            <person name="Sentandreu R."/>
            <person name="Gonzalez-Prieto J.M."/>
            <person name="Kennell J.C."/>
            <person name="Molina L."/>
            <person name="Schirawski J."/>
            <person name="Mendoza-Mendoza A."/>
            <person name="Greilinger D."/>
            <person name="Munch K."/>
            <person name="Rossel N."/>
            <person name="Scherer M."/>
            <person name="Vranes M."/>
            <person name="Ladendorf O."/>
            <person name="Vincon V."/>
            <person name="Fuchs U."/>
            <person name="Sandrock B."/>
            <person name="Meng S."/>
            <person name="Ho E.C."/>
            <person name="Cahill M.J."/>
            <person name="Boyce K.J."/>
            <person name="Klose J."/>
            <person name="Klosterman S.J."/>
            <person name="Deelstra H.J."/>
            <person name="Ortiz-Castellanos L."/>
            <person name="Li W."/>
            <person name="Sanchez-Alonso P."/>
            <person name="Schreier P.H."/>
            <person name="Hauser-Hahn I."/>
            <person name="Vaupel M."/>
            <person name="Koopmann E."/>
            <person name="Friedrich G."/>
            <person name="Voss H."/>
            <person name="Schluter T."/>
            <person name="Margolis J."/>
            <person name="Platt D."/>
            <person name="Swimmer C."/>
            <person name="Gnirke A."/>
            <person name="Chen F."/>
            <person name="Vysotskaia V."/>
            <person name="Mannhaupt G."/>
            <person name="Guldener U."/>
            <person name="Munsterkotter M."/>
            <person name="Haase D."/>
            <person name="Oesterheld M."/>
            <person name="Mewes H.W."/>
            <person name="Mauceli E.W."/>
            <person name="DeCaprio D."/>
            <person name="Wade C.M."/>
            <person name="Butler J."/>
            <person name="Young S."/>
            <person name="Jaffe D.B."/>
            <person name="Calvo S."/>
            <person name="Nusbaum C."/>
            <person name="Galagan J."/>
            <person name="Birren B.W."/>
        </authorList>
    </citation>
    <scope>NUCLEOTIDE SEQUENCE [LARGE SCALE GENOMIC DNA]</scope>
    <source>
        <strain evidence="8">DSM 14603 / FGSC 9021 / UM521</strain>
    </source>
</reference>
<feature type="region of interest" description="Disordered" evidence="5">
    <location>
        <begin position="941"/>
        <end position="962"/>
    </location>
</feature>
<dbReference type="Proteomes" id="UP000000561">
    <property type="component" value="Chromosome 3"/>
</dbReference>
<dbReference type="GO" id="GO:0006890">
    <property type="term" value="P:retrograde vesicle-mediated transport, Golgi to endoplasmic reticulum"/>
    <property type="evidence" value="ECO:0007669"/>
    <property type="project" value="InterPro"/>
</dbReference>